<gene>
    <name evidence="2" type="ORF">GCM10009114_05470</name>
</gene>
<dbReference type="EMBL" id="BAAAFD010000001">
    <property type="protein sequence ID" value="GAA0853221.1"/>
    <property type="molecule type" value="Genomic_DNA"/>
</dbReference>
<evidence type="ECO:0000313" key="3">
    <source>
        <dbReference type="Proteomes" id="UP001500359"/>
    </source>
</evidence>
<organism evidence="2 3">
    <name type="scientific">Aliiglaciecola litoralis</name>
    <dbReference type="NCBI Taxonomy" id="582857"/>
    <lineage>
        <taxon>Bacteria</taxon>
        <taxon>Pseudomonadati</taxon>
        <taxon>Pseudomonadota</taxon>
        <taxon>Gammaproteobacteria</taxon>
        <taxon>Alteromonadales</taxon>
        <taxon>Alteromonadaceae</taxon>
        <taxon>Aliiglaciecola</taxon>
    </lineage>
</organism>
<feature type="signal peptide" evidence="1">
    <location>
        <begin position="1"/>
        <end position="25"/>
    </location>
</feature>
<sequence>MTYFMRTLLCFLLIAVSGCGTTVFRAGFNEQSNGPFSSQYNDIYFPPENPKQDRIHGEDLSIQTVTFSSNPSLGYGTTLMIQPITPAKRTNSSLSFESIDIPSSHNKYSMAWSGRKQGNNIIDCHFGWASDTDSAPEETYGFTIRFGDGKVFLFYFNGTPMELGALPNDAEHRVFVTVRPDSDNFSVYVSNANIPGIEKKMDMSPGRFENVDELRVKCSYDGSAPAQSNHYLFDKMEFKSSKA</sequence>
<evidence type="ECO:0008006" key="4">
    <source>
        <dbReference type="Google" id="ProtNLM"/>
    </source>
</evidence>
<keyword evidence="3" id="KW-1185">Reference proteome</keyword>
<comment type="caution">
    <text evidence="2">The sequence shown here is derived from an EMBL/GenBank/DDBJ whole genome shotgun (WGS) entry which is preliminary data.</text>
</comment>
<evidence type="ECO:0000313" key="2">
    <source>
        <dbReference type="EMBL" id="GAA0853221.1"/>
    </source>
</evidence>
<protein>
    <recommendedName>
        <fullName evidence="4">Lipoprotein</fullName>
    </recommendedName>
</protein>
<name>A0ABN1LD46_9ALTE</name>
<reference evidence="2 3" key="1">
    <citation type="journal article" date="2019" name="Int. J. Syst. Evol. Microbiol.">
        <title>The Global Catalogue of Microorganisms (GCM) 10K type strain sequencing project: providing services to taxonomists for standard genome sequencing and annotation.</title>
        <authorList>
            <consortium name="The Broad Institute Genomics Platform"/>
            <consortium name="The Broad Institute Genome Sequencing Center for Infectious Disease"/>
            <person name="Wu L."/>
            <person name="Ma J."/>
        </authorList>
    </citation>
    <scope>NUCLEOTIDE SEQUENCE [LARGE SCALE GENOMIC DNA]</scope>
    <source>
        <strain evidence="2 3">JCM 15896</strain>
    </source>
</reference>
<proteinExistence type="predicted"/>
<dbReference type="Proteomes" id="UP001500359">
    <property type="component" value="Unassembled WGS sequence"/>
</dbReference>
<keyword evidence="1" id="KW-0732">Signal</keyword>
<feature type="chain" id="PRO_5045157429" description="Lipoprotein" evidence="1">
    <location>
        <begin position="26"/>
        <end position="243"/>
    </location>
</feature>
<dbReference type="RefSeq" id="WP_343856271.1">
    <property type="nucleotide sequence ID" value="NZ_BAAAFD010000001.1"/>
</dbReference>
<accession>A0ABN1LD46</accession>
<evidence type="ECO:0000256" key="1">
    <source>
        <dbReference type="SAM" id="SignalP"/>
    </source>
</evidence>
<dbReference type="PROSITE" id="PS51257">
    <property type="entry name" value="PROKAR_LIPOPROTEIN"/>
    <property type="match status" value="1"/>
</dbReference>